<name>A0A0P1IVS8_9RHOB</name>
<keyword evidence="2" id="KW-0812">Transmembrane</keyword>
<gene>
    <name evidence="3" type="ORF">TA5114_03449</name>
</gene>
<feature type="transmembrane region" description="Helical" evidence="2">
    <location>
        <begin position="31"/>
        <end position="54"/>
    </location>
</feature>
<dbReference type="RefSeq" id="WP_058316761.1">
    <property type="nucleotide sequence ID" value="NZ_CYTO01000024.1"/>
</dbReference>
<reference evidence="4" key="1">
    <citation type="submission" date="2015-09" db="EMBL/GenBank/DDBJ databases">
        <authorList>
            <person name="Rodrigo-Torres Lidia"/>
            <person name="Arahal R.David."/>
        </authorList>
    </citation>
    <scope>NUCLEOTIDE SEQUENCE [LARGE SCALE GENOMIC DNA]</scope>
    <source>
        <strain evidence="4">CECT 5114</strain>
    </source>
</reference>
<keyword evidence="2" id="KW-1133">Transmembrane helix</keyword>
<keyword evidence="2" id="KW-0472">Membrane</keyword>
<proteinExistence type="predicted"/>
<dbReference type="Proteomes" id="UP000051184">
    <property type="component" value="Unassembled WGS sequence"/>
</dbReference>
<evidence type="ECO:0000256" key="2">
    <source>
        <dbReference type="SAM" id="Phobius"/>
    </source>
</evidence>
<evidence type="ECO:0000313" key="4">
    <source>
        <dbReference type="Proteomes" id="UP000051184"/>
    </source>
</evidence>
<dbReference type="EMBL" id="CYUE01000025">
    <property type="protein sequence ID" value="CUK27621.1"/>
    <property type="molecule type" value="Genomic_DNA"/>
</dbReference>
<organism evidence="3 4">
    <name type="scientific">Cognatishimia activa</name>
    <dbReference type="NCBI Taxonomy" id="1715691"/>
    <lineage>
        <taxon>Bacteria</taxon>
        <taxon>Pseudomonadati</taxon>
        <taxon>Pseudomonadota</taxon>
        <taxon>Alphaproteobacteria</taxon>
        <taxon>Rhodobacterales</taxon>
        <taxon>Paracoccaceae</taxon>
        <taxon>Cognatishimia</taxon>
    </lineage>
</organism>
<protein>
    <submittedName>
        <fullName evidence="3">Uncharacterized protein</fullName>
    </submittedName>
</protein>
<evidence type="ECO:0000256" key="1">
    <source>
        <dbReference type="SAM" id="MobiDB-lite"/>
    </source>
</evidence>
<feature type="compositionally biased region" description="Polar residues" evidence="1">
    <location>
        <begin position="74"/>
        <end position="85"/>
    </location>
</feature>
<evidence type="ECO:0000313" key="3">
    <source>
        <dbReference type="EMBL" id="CUK27621.1"/>
    </source>
</evidence>
<accession>A0A0P1IVS8</accession>
<sequence length="85" mass="9377">MHLKLFLFGLILFLIAQSILLAVMGVSVGRIFLAGIVTLVVAQLLQLVVVYFMVANETRKRRKNLDVEEDVSADTATDVQTANSQ</sequence>
<keyword evidence="4" id="KW-1185">Reference proteome</keyword>
<dbReference type="AlphaFoldDB" id="A0A0P1IVS8"/>
<feature type="region of interest" description="Disordered" evidence="1">
    <location>
        <begin position="66"/>
        <end position="85"/>
    </location>
</feature>
<dbReference type="STRING" id="1715691.TA5113_02587"/>